<feature type="repeat" description="WD" evidence="3">
    <location>
        <begin position="1340"/>
        <end position="1381"/>
    </location>
</feature>
<dbReference type="Pfam" id="PF00805">
    <property type="entry name" value="Pentapeptide"/>
    <property type="match status" value="1"/>
</dbReference>
<feature type="repeat" description="WD" evidence="3">
    <location>
        <begin position="1382"/>
        <end position="1423"/>
    </location>
</feature>
<feature type="region of interest" description="Disordered" evidence="5">
    <location>
        <begin position="121"/>
        <end position="146"/>
    </location>
</feature>
<gene>
    <name evidence="7" type="ORF">BGZ65_012090</name>
</gene>
<dbReference type="PRINTS" id="PR00320">
    <property type="entry name" value="GPROTEINBRPT"/>
</dbReference>
<dbReference type="InterPro" id="IPR036322">
    <property type="entry name" value="WD40_repeat_dom_sf"/>
</dbReference>
<feature type="repeat" description="WD" evidence="3">
    <location>
        <begin position="1424"/>
        <end position="1465"/>
    </location>
</feature>
<feature type="repeat" description="WD" evidence="3">
    <location>
        <begin position="1676"/>
        <end position="1717"/>
    </location>
</feature>
<accession>A0A9P6J5H4</accession>
<protein>
    <recommendedName>
        <fullName evidence="6">Arm-like repeat domain-containing protein</fullName>
    </recommendedName>
</protein>
<keyword evidence="4" id="KW-0175">Coiled coil</keyword>
<feature type="domain" description="Arm-like repeat" evidence="6">
    <location>
        <begin position="219"/>
        <end position="592"/>
    </location>
</feature>
<dbReference type="InterPro" id="IPR016024">
    <property type="entry name" value="ARM-type_fold"/>
</dbReference>
<feature type="repeat" description="WD" evidence="3">
    <location>
        <begin position="1550"/>
        <end position="1591"/>
    </location>
</feature>
<dbReference type="SUPFAM" id="SSF141571">
    <property type="entry name" value="Pentapeptide repeat-like"/>
    <property type="match status" value="1"/>
</dbReference>
<dbReference type="InterPro" id="IPR001646">
    <property type="entry name" value="5peptide_repeat"/>
</dbReference>
<evidence type="ECO:0000256" key="4">
    <source>
        <dbReference type="SAM" id="Coils"/>
    </source>
</evidence>
<evidence type="ECO:0000313" key="7">
    <source>
        <dbReference type="EMBL" id="KAF9960578.1"/>
    </source>
</evidence>
<feature type="coiled-coil region" evidence="4">
    <location>
        <begin position="581"/>
        <end position="608"/>
    </location>
</feature>
<dbReference type="Gene3D" id="2.160.20.80">
    <property type="entry name" value="E3 ubiquitin-protein ligase SopA"/>
    <property type="match status" value="1"/>
</dbReference>
<dbReference type="Pfam" id="PF25173">
    <property type="entry name" value="Beta-prop_WDR3_1st"/>
    <property type="match status" value="1"/>
</dbReference>
<feature type="repeat" description="WD" evidence="3">
    <location>
        <begin position="1256"/>
        <end position="1297"/>
    </location>
</feature>
<feature type="repeat" description="WD" evidence="3">
    <location>
        <begin position="1466"/>
        <end position="1507"/>
    </location>
</feature>
<dbReference type="SUPFAM" id="SSF50952">
    <property type="entry name" value="Soluble quinoprotein glucose dehydrogenase"/>
    <property type="match status" value="1"/>
</dbReference>
<comment type="caution">
    <text evidence="7">The sequence shown here is derived from an EMBL/GenBank/DDBJ whole genome shotgun (WGS) entry which is preliminary data.</text>
</comment>
<dbReference type="SMART" id="SM00320">
    <property type="entry name" value="WD40"/>
    <property type="match status" value="16"/>
</dbReference>
<dbReference type="Gene3D" id="3.40.50.300">
    <property type="entry name" value="P-loop containing nucleotide triphosphate hydrolases"/>
    <property type="match status" value="1"/>
</dbReference>
<dbReference type="Gene3D" id="2.130.10.10">
    <property type="entry name" value="YVTN repeat-like/Quinoprotein amine dehydrogenase"/>
    <property type="match status" value="6"/>
</dbReference>
<dbReference type="InterPro" id="IPR056251">
    <property type="entry name" value="Arm_rpt_dom"/>
</dbReference>
<dbReference type="InterPro" id="IPR015943">
    <property type="entry name" value="WD40/YVTN_repeat-like_dom_sf"/>
</dbReference>
<feature type="compositionally biased region" description="Polar residues" evidence="5">
    <location>
        <begin position="122"/>
        <end position="146"/>
    </location>
</feature>
<dbReference type="SUPFAM" id="SSF50978">
    <property type="entry name" value="WD40 repeat-like"/>
    <property type="match status" value="2"/>
</dbReference>
<feature type="repeat" description="WD" evidence="3">
    <location>
        <begin position="1592"/>
        <end position="1633"/>
    </location>
</feature>
<evidence type="ECO:0000313" key="8">
    <source>
        <dbReference type="Proteomes" id="UP000749646"/>
    </source>
</evidence>
<evidence type="ECO:0000256" key="3">
    <source>
        <dbReference type="PROSITE-ProRule" id="PRU00221"/>
    </source>
</evidence>
<dbReference type="InterPro" id="IPR020472">
    <property type="entry name" value="WD40_PAC1"/>
</dbReference>
<name>A0A9P6J5H4_9FUNG</name>
<dbReference type="PROSITE" id="PS50082">
    <property type="entry name" value="WD_REPEATS_2"/>
    <property type="match status" value="14"/>
</dbReference>
<dbReference type="PANTHER" id="PTHR19848:SF8">
    <property type="entry name" value="F-BOX AND WD REPEAT DOMAIN CONTAINING 7"/>
    <property type="match status" value="1"/>
</dbReference>
<dbReference type="SUPFAM" id="SSF48371">
    <property type="entry name" value="ARM repeat"/>
    <property type="match status" value="1"/>
</dbReference>
<feature type="repeat" description="WD" evidence="3">
    <location>
        <begin position="1508"/>
        <end position="1549"/>
    </location>
</feature>
<dbReference type="EMBL" id="JAAAHW010006454">
    <property type="protein sequence ID" value="KAF9960578.1"/>
    <property type="molecule type" value="Genomic_DNA"/>
</dbReference>
<dbReference type="InterPro" id="IPR001680">
    <property type="entry name" value="WD40_rpt"/>
</dbReference>
<dbReference type="CDD" id="cd00200">
    <property type="entry name" value="WD40"/>
    <property type="match status" value="2"/>
</dbReference>
<evidence type="ECO:0000256" key="1">
    <source>
        <dbReference type="ARBA" id="ARBA00022574"/>
    </source>
</evidence>
<keyword evidence="1 3" id="KW-0853">WD repeat</keyword>
<keyword evidence="8" id="KW-1185">Reference proteome</keyword>
<dbReference type="PROSITE" id="PS00678">
    <property type="entry name" value="WD_REPEATS_1"/>
    <property type="match status" value="9"/>
</dbReference>
<evidence type="ECO:0000256" key="2">
    <source>
        <dbReference type="ARBA" id="ARBA00022737"/>
    </source>
</evidence>
<dbReference type="Proteomes" id="UP000749646">
    <property type="component" value="Unassembled WGS sequence"/>
</dbReference>
<feature type="repeat" description="WD" evidence="3">
    <location>
        <begin position="1298"/>
        <end position="1339"/>
    </location>
</feature>
<feature type="repeat" description="WD" evidence="3">
    <location>
        <begin position="1172"/>
        <end position="1213"/>
    </location>
</feature>
<organism evidence="7 8">
    <name type="scientific">Modicella reniformis</name>
    <dbReference type="NCBI Taxonomy" id="1440133"/>
    <lineage>
        <taxon>Eukaryota</taxon>
        <taxon>Fungi</taxon>
        <taxon>Fungi incertae sedis</taxon>
        <taxon>Mucoromycota</taxon>
        <taxon>Mortierellomycotina</taxon>
        <taxon>Mortierellomycetes</taxon>
        <taxon>Mortierellales</taxon>
        <taxon>Mortierellaceae</taxon>
        <taxon>Modicella</taxon>
    </lineage>
</organism>
<sequence>MFSRNLVPMPKKALSLQQALELTEIYLENASKTNDHDITLVLCHDAEVALFQAKSATRNASTDLQVTGEVALREGIAAAYITIGQLLEIQEYRSEAKAMFKKAEKWGGHVQQSGRVARRSHLNSVAQPTEETSFPAKNTSVPEQSPLHSLNLPKQGRDIAMIPHNIFATNISPPSVIVFKPPKADKHLSSTPQLACCLGLLQGSHSLGEIVDSVARNWLQVTRDNSDEQERLKNLATEVIRAFKRDEFKDAKAVAEVVTLAPVLEKDDFRYLLMQFYQGIDQSGLLNVHQLEGLAQLIQGADPGYLEADDLVKVLELISQRLKETHRQSQQYMYRLMYALLHVLDAMADTKIKDLDRAKLHEPLSSYLNGLKSSSDPFLVYQAAYAYQALQWVPDNETLWQTTLRRTGKVIQVVSGLLKAVKGLDLNGFMEGLKDIQQGLAGASDVVKLIKDTYDDVNTLAKSGQDFLDCLKESFSFDRKRSWYPALRGADTLIRDGELEKFRKLVCEAPCRRDPAFQIGVCQRLGEIAANPMWDVEIRRSAVVFLGEIFQNDAEWGRQTNIKQWILNILKQLASPSEGALQFAKAMLQDLETNVDGKKQALVQACRDNELISHPLNVSFPALESPSLLDRVQNRPDVEGNLRLLRKRRLDEQGHTVYIPPQAKASLQVSDSVRFPLMEMVQEFLDGDQKVFLLLGDSGAGKSTFNLQLECDLWKAYEKNIGIIPLHINLPAIDKPEHDMIAKQLRNAEFTETQIRELKFNRRFILICDGYDESQQSHNLYMSNRLNQPGEWNAKIVISCRSEYLGVDYRDRFQPVDRNRQSEPVLFQEAVITPFSVNQTEEYIDQYVSLHQPLWDANEYKTTLDLIPSLKELVKNPFLMSLSLEVLPRMVDPRQHLSATRITRVALYDQFDEGSWKAAFFSRDEEKQLLREACPLTRSGNQHRFIHRSLLEYGLALAVFDPLEWKEQILPELTMVRRGSMSSDMSFRILDPTEDLILKTEIGPDLNSPLAWRNFVNEPSVLQFLVERVQQESVFKKQLLDYIEYSKTDKKWRIAAANAITILVRAGVQFNCVDLSGIQIPGADLSYGVFDSTQFQEADLRHVNLRGVWLHKANLNKAQMTGVQFGELPYLREVHKVCWCGYSPDGKFFAVGLDKGTISVYSTSNWERLWTSKGHDNWVLNVIHSPKGDLIASRSWDKTVQLWDFETGTCRHNLSGHRSTVNWVACSPQGDQIASAGDDNTVRLWNVETGECRHVFTDHTHAVQMVVYSPKNKQVASCSDDTTVRLWDVETGVCCHTLEGHHGYVRSVVYSPQGDRVASASHDKTVRLWDVETGACCFTFTGHTKEVCDLKCSPKGDQIASASNDGTVRLWNVQTGDCLHVLRVSTGNVWKIAYSPQGDQIASASDDCTVRLWGVETGLCNQTLIGHTEKIQSVVYSPKGDHVASYSEDGTVRLWDVNIGTSRHLASGHSKRVWRVMFSPTRDEFASSSWDGTIRLWDVKTGVCQLVLGGYGSWIRNVAYSPQGNQIAYGSDHYTVRLWDVETGACLRTLTGHSNHVTSVVYSPQGKQVASASSDNTVRLWDVETGDCRHVFTDHTDLVLMVVYSPKGKQVASCSLDTTVRLWDVETGVCCHTLKGHHGYVRSVVYSPQGDRVASASHDKTVRLWDVRTGACLYILSGHNDIVLSVQYSPKGDQVVSASNDGTVRLWDVGTGDCQHTLIGHSDAILETAYSPQGDQVASVSSDRSVRLWDVASGQCRAVIQDIRSPIKTLDLGSTSNAKYLVIGCEDGSVQTWQVIDGEDQCHVRLCWRTTEGELIVRDASIQDVQGLNQLNKRLLTERGAVGEPAHRLWEPSKKLVDMGSLMSKLKQLSNTLAAYSSSTVDTSVEQLKYIAEELED</sequence>
<evidence type="ECO:0000256" key="5">
    <source>
        <dbReference type="SAM" id="MobiDB-lite"/>
    </source>
</evidence>
<dbReference type="PROSITE" id="PS50294">
    <property type="entry name" value="WD_REPEATS_REGION"/>
    <property type="match status" value="14"/>
</dbReference>
<feature type="repeat" description="WD" evidence="3">
    <location>
        <begin position="1718"/>
        <end position="1759"/>
    </location>
</feature>
<dbReference type="InterPro" id="IPR011041">
    <property type="entry name" value="Quinoprot_gluc/sorb_DH_b-prop"/>
</dbReference>
<dbReference type="InterPro" id="IPR027417">
    <property type="entry name" value="P-loop_NTPase"/>
</dbReference>
<feature type="repeat" description="WD" evidence="3">
    <location>
        <begin position="1214"/>
        <end position="1255"/>
    </location>
</feature>
<dbReference type="InterPro" id="IPR019775">
    <property type="entry name" value="WD40_repeat_CS"/>
</dbReference>
<feature type="repeat" description="WD" evidence="3">
    <location>
        <begin position="1634"/>
        <end position="1675"/>
    </location>
</feature>
<reference evidence="7" key="1">
    <citation type="journal article" date="2020" name="Fungal Divers.">
        <title>Resolving the Mortierellaceae phylogeny through synthesis of multi-gene phylogenetics and phylogenomics.</title>
        <authorList>
            <person name="Vandepol N."/>
            <person name="Liber J."/>
            <person name="Desiro A."/>
            <person name="Na H."/>
            <person name="Kennedy M."/>
            <person name="Barry K."/>
            <person name="Grigoriev I.V."/>
            <person name="Miller A.N."/>
            <person name="O'Donnell K."/>
            <person name="Stajich J.E."/>
            <person name="Bonito G."/>
        </authorList>
    </citation>
    <scope>NUCLEOTIDE SEQUENCE</scope>
    <source>
        <strain evidence="7">MES-2147</strain>
    </source>
</reference>
<keyword evidence="2" id="KW-0677">Repeat</keyword>
<dbReference type="Pfam" id="PF23948">
    <property type="entry name" value="ARM_5"/>
    <property type="match status" value="1"/>
</dbReference>
<evidence type="ECO:0000259" key="6">
    <source>
        <dbReference type="Pfam" id="PF23948"/>
    </source>
</evidence>
<proteinExistence type="predicted"/>
<dbReference type="PANTHER" id="PTHR19848">
    <property type="entry name" value="WD40 REPEAT PROTEIN"/>
    <property type="match status" value="1"/>
</dbReference>
<dbReference type="OrthoDB" id="538223at2759"/>
<dbReference type="Pfam" id="PF00400">
    <property type="entry name" value="WD40"/>
    <property type="match status" value="9"/>
</dbReference>